<sequence>MAVSVETGDIDRIQVDKTLVGKLSSETVSDVLLTDRYVVFAHEDKPYLDYIYFLKRTVEKRLEKLSAFDPQISQTELPGPLGRRLDRKLVCNVHSDIVLAWWPTASEEPWPWSPMIGDRERCNLVLLLVTGTQLELLSYVRTDCDPVSVRYSMVQPHQILSIEQLQSAGDLNAHLCVYECGRSKIVKVSMVTIPLKCKLSCFERSPQEDRTLMGCTSGQLALFDSHTKLTKVISCSLTPKLIRWHPSGTVVIVADSKAQIQVFDQSLNLLHSQLVAENPGPQKTLQLTTCLKSLSTLGDVCWNPPLDDTDLSTGSHCDSAFIMFERGPMMLLQYHLGRMSQGQLTPLMLINEFIKQRQFSEAINLLKSLNWNVEGAICYASLSAIVNQMLRMPLDATRESHLEAALGAFYTPRVAHSELVIVEYRDPMSHLARRFFHLLLRYSRYDKAFLLAVDIGSRDLFMDLHYVAEEKGEMALARVAMKKAKQITADVLGTDEIPGYDIDEASDESDNSADNFYSSGEDSDDVAPPSEPPPRPPRVGYMPSLGKRPPPPTPAQTVGGISSVDSRFVPKSWREGTRREKTHQPPYMNLSDAELHDLEEQLAAQMVGDYTRSLLEEPILPPPPSHADGNTQVSQSPTVAQNTTVWQLVLQ</sequence>
<evidence type="ECO:0008006" key="16">
    <source>
        <dbReference type="Google" id="ProtNLM"/>
    </source>
</evidence>
<organism evidence="14 15">
    <name type="scientific">Ridgeia piscesae</name>
    <name type="common">Tubeworm</name>
    <dbReference type="NCBI Taxonomy" id="27915"/>
    <lineage>
        <taxon>Eukaryota</taxon>
        <taxon>Metazoa</taxon>
        <taxon>Spiralia</taxon>
        <taxon>Lophotrochozoa</taxon>
        <taxon>Annelida</taxon>
        <taxon>Polychaeta</taxon>
        <taxon>Sedentaria</taxon>
        <taxon>Canalipalpata</taxon>
        <taxon>Sabellida</taxon>
        <taxon>Siboglinidae</taxon>
        <taxon>Ridgeia</taxon>
    </lineage>
</organism>
<evidence type="ECO:0000256" key="12">
    <source>
        <dbReference type="ARBA" id="ARBA00023273"/>
    </source>
</evidence>
<dbReference type="InterPro" id="IPR036322">
    <property type="entry name" value="WD40_repeat_dom_sf"/>
</dbReference>
<gene>
    <name evidence="14" type="ORF">NP493_581g01041</name>
</gene>
<comment type="caution">
    <text evidence="14">The sequence shown here is derived from an EMBL/GenBank/DDBJ whole genome shotgun (WGS) entry which is preliminary data.</text>
</comment>
<evidence type="ECO:0000256" key="10">
    <source>
        <dbReference type="ARBA" id="ARBA00023136"/>
    </source>
</evidence>
<keyword evidence="15" id="KW-1185">Reference proteome</keyword>
<evidence type="ECO:0000256" key="3">
    <source>
        <dbReference type="ARBA" id="ARBA00006059"/>
    </source>
</evidence>
<keyword evidence="10" id="KW-0472">Membrane</keyword>
<comment type="similarity">
    <text evidence="3">Belongs to the WD repeat fritz family.</text>
</comment>
<evidence type="ECO:0000256" key="5">
    <source>
        <dbReference type="ARBA" id="ARBA00022490"/>
    </source>
</evidence>
<dbReference type="GO" id="GO:0007399">
    <property type="term" value="P:nervous system development"/>
    <property type="evidence" value="ECO:0007669"/>
    <property type="project" value="TreeGrafter"/>
</dbReference>
<feature type="region of interest" description="Disordered" evidence="13">
    <location>
        <begin position="497"/>
        <end position="563"/>
    </location>
</feature>
<keyword evidence="12" id="KW-0966">Cell projection</keyword>
<dbReference type="EMBL" id="JAODUO010000581">
    <property type="protein sequence ID" value="KAK2177759.1"/>
    <property type="molecule type" value="Genomic_DNA"/>
</dbReference>
<dbReference type="AlphaFoldDB" id="A0AAD9NSF8"/>
<dbReference type="InterPro" id="IPR024511">
    <property type="entry name" value="Frtz"/>
</dbReference>
<comment type="subcellular location">
    <subcellularLocation>
        <location evidence="1">Cell membrane</location>
    </subcellularLocation>
    <subcellularLocation>
        <location evidence="2">Cytoplasm</location>
        <location evidence="2">Cytoskeleton</location>
        <location evidence="2">Cilium axoneme</location>
    </subcellularLocation>
</comment>
<evidence type="ECO:0000313" key="14">
    <source>
        <dbReference type="EMBL" id="KAK2177759.1"/>
    </source>
</evidence>
<dbReference type="GO" id="GO:0045184">
    <property type="term" value="P:establishment of protein localization"/>
    <property type="evidence" value="ECO:0007669"/>
    <property type="project" value="TreeGrafter"/>
</dbReference>
<keyword evidence="4" id="KW-1003">Cell membrane</keyword>
<keyword evidence="7" id="KW-0677">Repeat</keyword>
<evidence type="ECO:0000256" key="11">
    <source>
        <dbReference type="ARBA" id="ARBA00023212"/>
    </source>
</evidence>
<dbReference type="PANTHER" id="PTHR13667:SF5">
    <property type="entry name" value="WD REPEAT-CONTAINING AND PLANAR CELL POLARITY EFFECTOR PROTEIN FRITZ HOMOLOG"/>
    <property type="match status" value="1"/>
</dbReference>
<evidence type="ECO:0000256" key="13">
    <source>
        <dbReference type="SAM" id="MobiDB-lite"/>
    </source>
</evidence>
<evidence type="ECO:0000256" key="6">
    <source>
        <dbReference type="ARBA" id="ARBA00022574"/>
    </source>
</evidence>
<evidence type="ECO:0000256" key="7">
    <source>
        <dbReference type="ARBA" id="ARBA00022737"/>
    </source>
</evidence>
<keyword evidence="6" id="KW-0853">WD repeat</keyword>
<keyword evidence="5" id="KW-0963">Cytoplasm</keyword>
<accession>A0AAD9NSF8</accession>
<evidence type="ECO:0000313" key="15">
    <source>
        <dbReference type="Proteomes" id="UP001209878"/>
    </source>
</evidence>
<evidence type="ECO:0000256" key="2">
    <source>
        <dbReference type="ARBA" id="ARBA00004430"/>
    </source>
</evidence>
<dbReference type="SUPFAM" id="SSF50978">
    <property type="entry name" value="WD40 repeat-like"/>
    <property type="match status" value="1"/>
</dbReference>
<reference evidence="14" key="1">
    <citation type="journal article" date="2023" name="Mol. Biol. Evol.">
        <title>Third-Generation Sequencing Reveals the Adaptive Role of the Epigenome in Three Deep-Sea Polychaetes.</title>
        <authorList>
            <person name="Perez M."/>
            <person name="Aroh O."/>
            <person name="Sun Y."/>
            <person name="Lan Y."/>
            <person name="Juniper S.K."/>
            <person name="Young C.R."/>
            <person name="Angers B."/>
            <person name="Qian P.Y."/>
        </authorList>
    </citation>
    <scope>NUCLEOTIDE SEQUENCE</scope>
    <source>
        <strain evidence="14">R07B-5</strain>
    </source>
</reference>
<protein>
    <recommendedName>
        <fullName evidence="16">WD repeat-containing and planar cell polarity effector protein fritz</fullName>
    </recommendedName>
</protein>
<evidence type="ECO:0000256" key="8">
    <source>
        <dbReference type="ARBA" id="ARBA00022794"/>
    </source>
</evidence>
<evidence type="ECO:0000256" key="1">
    <source>
        <dbReference type="ARBA" id="ARBA00004236"/>
    </source>
</evidence>
<dbReference type="PANTHER" id="PTHR13667">
    <property type="entry name" value="HOMOLOC-13"/>
    <property type="match status" value="1"/>
</dbReference>
<evidence type="ECO:0000256" key="4">
    <source>
        <dbReference type="ARBA" id="ARBA00022475"/>
    </source>
</evidence>
<name>A0AAD9NSF8_RIDPI</name>
<dbReference type="GO" id="GO:0097541">
    <property type="term" value="C:axonemal basal plate"/>
    <property type="evidence" value="ECO:0007669"/>
    <property type="project" value="TreeGrafter"/>
</dbReference>
<dbReference type="GO" id="GO:0044782">
    <property type="term" value="P:cilium organization"/>
    <property type="evidence" value="ECO:0007669"/>
    <property type="project" value="TreeGrafter"/>
</dbReference>
<keyword evidence="8" id="KW-0970">Cilium biogenesis/degradation</keyword>
<dbReference type="Pfam" id="PF11768">
    <property type="entry name" value="Frtz"/>
    <property type="match status" value="1"/>
</dbReference>
<dbReference type="Proteomes" id="UP001209878">
    <property type="component" value="Unassembled WGS sequence"/>
</dbReference>
<keyword evidence="9" id="KW-0969">Cilium</keyword>
<evidence type="ECO:0000256" key="9">
    <source>
        <dbReference type="ARBA" id="ARBA00023069"/>
    </source>
</evidence>
<proteinExistence type="inferred from homology"/>
<dbReference type="GO" id="GO:0005886">
    <property type="term" value="C:plasma membrane"/>
    <property type="evidence" value="ECO:0007669"/>
    <property type="project" value="UniProtKB-SubCell"/>
</dbReference>
<keyword evidence="11" id="KW-0206">Cytoskeleton</keyword>
<feature type="compositionally biased region" description="Acidic residues" evidence="13">
    <location>
        <begin position="501"/>
        <end position="511"/>
    </location>
</feature>
<feature type="region of interest" description="Disordered" evidence="13">
    <location>
        <begin position="615"/>
        <end position="642"/>
    </location>
</feature>
<feature type="compositionally biased region" description="Polar residues" evidence="13">
    <location>
        <begin position="628"/>
        <end position="642"/>
    </location>
</feature>